<feature type="coiled-coil region" evidence="1">
    <location>
        <begin position="9"/>
        <end position="54"/>
    </location>
</feature>
<feature type="compositionally biased region" description="Polar residues" evidence="2">
    <location>
        <begin position="81"/>
        <end position="91"/>
    </location>
</feature>
<evidence type="ECO:0000256" key="1">
    <source>
        <dbReference type="SAM" id="Coils"/>
    </source>
</evidence>
<keyword evidence="4" id="KW-1185">Reference proteome</keyword>
<evidence type="ECO:0000313" key="3">
    <source>
        <dbReference type="EMBL" id="MCO6395519.1"/>
    </source>
</evidence>
<proteinExistence type="predicted"/>
<evidence type="ECO:0000256" key="2">
    <source>
        <dbReference type="SAM" id="MobiDB-lite"/>
    </source>
</evidence>
<keyword evidence="1" id="KW-0175">Coiled coil</keyword>
<name>A0AAW5HZ96_9CORY</name>
<accession>A0AAW5HZ96</accession>
<organism evidence="3 4">
    <name type="scientific">Corynebacterium lipophilum</name>
    <dbReference type="NCBI Taxonomy" id="2804918"/>
    <lineage>
        <taxon>Bacteria</taxon>
        <taxon>Bacillati</taxon>
        <taxon>Actinomycetota</taxon>
        <taxon>Actinomycetes</taxon>
        <taxon>Mycobacteriales</taxon>
        <taxon>Corynebacteriaceae</taxon>
        <taxon>Corynebacterium</taxon>
    </lineage>
</organism>
<dbReference type="Proteomes" id="UP001205920">
    <property type="component" value="Unassembled WGS sequence"/>
</dbReference>
<reference evidence="3 4" key="1">
    <citation type="submission" date="2021-01" db="EMBL/GenBank/DDBJ databases">
        <title>Identification and Characterization of Corynebacterium sp.</title>
        <authorList>
            <person name="Luo Q."/>
            <person name="Qu P."/>
            <person name="Chen Q."/>
        </authorList>
    </citation>
    <scope>NUCLEOTIDE SEQUENCE [LARGE SCALE GENOMIC DNA]</scope>
    <source>
        <strain evidence="3 4">MC-18</strain>
    </source>
</reference>
<sequence length="97" mass="10837">MTMDECVEIQQLRKEVSALMQQKRKLELDAKRREEAMQRALDKATERAERAELATDVLGKALATMPGQHGVDSNVAEGSLLKTNNASTTKDNTQKKH</sequence>
<comment type="caution">
    <text evidence="3">The sequence shown here is derived from an EMBL/GenBank/DDBJ whole genome shotgun (WGS) entry which is preliminary data.</text>
</comment>
<dbReference type="AlphaFoldDB" id="A0AAW5HZ96"/>
<dbReference type="EMBL" id="JAEUWV010000047">
    <property type="protein sequence ID" value="MCO6395519.1"/>
    <property type="molecule type" value="Genomic_DNA"/>
</dbReference>
<evidence type="ECO:0000313" key="4">
    <source>
        <dbReference type="Proteomes" id="UP001205920"/>
    </source>
</evidence>
<feature type="region of interest" description="Disordered" evidence="2">
    <location>
        <begin position="65"/>
        <end position="97"/>
    </location>
</feature>
<gene>
    <name evidence="3" type="ORF">JMN37_11195</name>
</gene>
<protein>
    <submittedName>
        <fullName evidence="3">Uncharacterized protein</fullName>
    </submittedName>
</protein>